<feature type="compositionally biased region" description="Polar residues" evidence="7">
    <location>
        <begin position="62"/>
        <end position="80"/>
    </location>
</feature>
<accession>A0AAJ0CQC2</accession>
<name>A0AAJ0CQC2_9HYPO</name>
<feature type="compositionally biased region" description="Basic and acidic residues" evidence="7">
    <location>
        <begin position="132"/>
        <end position="142"/>
    </location>
</feature>
<dbReference type="PROSITE" id="PS50088">
    <property type="entry name" value="ANK_REPEAT"/>
    <property type="match status" value="10"/>
</dbReference>
<keyword evidence="3" id="KW-0863">Zinc-finger</keyword>
<keyword evidence="10" id="KW-1185">Reference proteome</keyword>
<dbReference type="GO" id="GO:0008270">
    <property type="term" value="F:zinc ion binding"/>
    <property type="evidence" value="ECO:0007669"/>
    <property type="project" value="UniProtKB-KW"/>
</dbReference>
<dbReference type="SUPFAM" id="SSF57850">
    <property type="entry name" value="RING/U-box"/>
    <property type="match status" value="1"/>
</dbReference>
<evidence type="ECO:0000259" key="8">
    <source>
        <dbReference type="PROSITE" id="PS50175"/>
    </source>
</evidence>
<evidence type="ECO:0000256" key="5">
    <source>
        <dbReference type="ARBA" id="ARBA00023043"/>
    </source>
</evidence>
<evidence type="ECO:0000256" key="2">
    <source>
        <dbReference type="ARBA" id="ARBA00022737"/>
    </source>
</evidence>
<feature type="repeat" description="ANK" evidence="6">
    <location>
        <begin position="1199"/>
        <end position="1231"/>
    </location>
</feature>
<feature type="compositionally biased region" description="Low complexity" evidence="7">
    <location>
        <begin position="1882"/>
        <end position="1896"/>
    </location>
</feature>
<dbReference type="Gene3D" id="1.25.40.20">
    <property type="entry name" value="Ankyrin repeat-containing domain"/>
    <property type="match status" value="4"/>
</dbReference>
<dbReference type="Pfam" id="PF24883">
    <property type="entry name" value="NPHP3_N"/>
    <property type="match status" value="1"/>
</dbReference>
<keyword evidence="4" id="KW-0862">Zinc</keyword>
<dbReference type="PROSITE" id="PS50297">
    <property type="entry name" value="ANK_REP_REGION"/>
    <property type="match status" value="9"/>
</dbReference>
<feature type="region of interest" description="Disordered" evidence="7">
    <location>
        <begin position="61"/>
        <end position="80"/>
    </location>
</feature>
<dbReference type="InterPro" id="IPR001995">
    <property type="entry name" value="Peptidase_A2_cat"/>
</dbReference>
<feature type="repeat" description="ANK" evidence="6">
    <location>
        <begin position="1304"/>
        <end position="1336"/>
    </location>
</feature>
<evidence type="ECO:0000256" key="1">
    <source>
        <dbReference type="ARBA" id="ARBA00022723"/>
    </source>
</evidence>
<dbReference type="InterPro" id="IPR002110">
    <property type="entry name" value="Ankyrin_rpt"/>
</dbReference>
<evidence type="ECO:0000313" key="9">
    <source>
        <dbReference type="EMBL" id="KAK2595807.1"/>
    </source>
</evidence>
<feature type="repeat" description="ANK" evidence="6">
    <location>
        <begin position="1368"/>
        <end position="1400"/>
    </location>
</feature>
<dbReference type="Pfam" id="PF12796">
    <property type="entry name" value="Ank_2"/>
    <property type="match status" value="6"/>
</dbReference>
<dbReference type="CDD" id="cd02249">
    <property type="entry name" value="ZZ"/>
    <property type="match status" value="1"/>
</dbReference>
<feature type="repeat" description="ANK" evidence="6">
    <location>
        <begin position="1675"/>
        <end position="1707"/>
    </location>
</feature>
<dbReference type="GO" id="GO:0006508">
    <property type="term" value="P:proteolysis"/>
    <property type="evidence" value="ECO:0007669"/>
    <property type="project" value="InterPro"/>
</dbReference>
<dbReference type="PRINTS" id="PR01415">
    <property type="entry name" value="ANKYRIN"/>
</dbReference>
<dbReference type="InterPro" id="IPR056884">
    <property type="entry name" value="NPHP3-like_N"/>
</dbReference>
<gene>
    <name evidence="9" type="ORF">QQS21_006571</name>
</gene>
<dbReference type="SMART" id="SM00248">
    <property type="entry name" value="ANK"/>
    <property type="match status" value="15"/>
</dbReference>
<dbReference type="GO" id="GO:0004190">
    <property type="term" value="F:aspartic-type endopeptidase activity"/>
    <property type="evidence" value="ECO:0007669"/>
    <property type="project" value="InterPro"/>
</dbReference>
<organism evidence="9 10">
    <name type="scientific">Conoideocrella luteorostrata</name>
    <dbReference type="NCBI Taxonomy" id="1105319"/>
    <lineage>
        <taxon>Eukaryota</taxon>
        <taxon>Fungi</taxon>
        <taxon>Dikarya</taxon>
        <taxon>Ascomycota</taxon>
        <taxon>Pezizomycotina</taxon>
        <taxon>Sordariomycetes</taxon>
        <taxon>Hypocreomycetidae</taxon>
        <taxon>Hypocreales</taxon>
        <taxon>Clavicipitaceae</taxon>
        <taxon>Conoideocrella</taxon>
    </lineage>
</organism>
<feature type="region of interest" description="Disordered" evidence="7">
    <location>
        <begin position="102"/>
        <end position="172"/>
    </location>
</feature>
<reference evidence="9" key="1">
    <citation type="submission" date="2023-06" db="EMBL/GenBank/DDBJ databases">
        <title>Conoideocrella luteorostrata (Hypocreales: Clavicipitaceae), a potential biocontrol fungus for elongate hemlock scale in United States Christmas tree production areas.</title>
        <authorList>
            <person name="Barrett H."/>
            <person name="Lovett B."/>
            <person name="Macias A.M."/>
            <person name="Stajich J.E."/>
            <person name="Kasson M.T."/>
        </authorList>
    </citation>
    <scope>NUCLEOTIDE SEQUENCE</scope>
    <source>
        <strain evidence="9">ARSEF 14590</strain>
    </source>
</reference>
<dbReference type="PANTHER" id="PTHR24123">
    <property type="entry name" value="ANKYRIN REPEAT-CONTAINING"/>
    <property type="match status" value="1"/>
</dbReference>
<keyword evidence="2" id="KW-0677">Repeat</keyword>
<keyword evidence="1" id="KW-0479">Metal-binding</keyword>
<evidence type="ECO:0000256" key="4">
    <source>
        <dbReference type="ARBA" id="ARBA00022833"/>
    </source>
</evidence>
<keyword evidence="5 6" id="KW-0040">ANK repeat</keyword>
<feature type="region of interest" description="Disordered" evidence="7">
    <location>
        <begin position="1866"/>
        <end position="1896"/>
    </location>
</feature>
<feature type="repeat" description="ANK" evidence="6">
    <location>
        <begin position="1407"/>
        <end position="1439"/>
    </location>
</feature>
<feature type="repeat" description="ANK" evidence="6">
    <location>
        <begin position="1093"/>
        <end position="1117"/>
    </location>
</feature>
<evidence type="ECO:0000256" key="7">
    <source>
        <dbReference type="SAM" id="MobiDB-lite"/>
    </source>
</evidence>
<feature type="repeat" description="ANK" evidence="6">
    <location>
        <begin position="1536"/>
        <end position="1568"/>
    </location>
</feature>
<dbReference type="InterPro" id="IPR051165">
    <property type="entry name" value="Multifunctional_ANK_Repeat"/>
</dbReference>
<feature type="compositionally biased region" description="Low complexity" evidence="7">
    <location>
        <begin position="102"/>
        <end position="118"/>
    </location>
</feature>
<comment type="caution">
    <text evidence="9">The sequence shown here is derived from an EMBL/GenBank/DDBJ whole genome shotgun (WGS) entry which is preliminary data.</text>
</comment>
<feature type="domain" description="Peptidase A2" evidence="8">
    <location>
        <begin position="1742"/>
        <end position="1755"/>
    </location>
</feature>
<dbReference type="SUPFAM" id="SSF48403">
    <property type="entry name" value="Ankyrin repeat"/>
    <property type="match status" value="3"/>
</dbReference>
<evidence type="ECO:0000313" key="10">
    <source>
        <dbReference type="Proteomes" id="UP001251528"/>
    </source>
</evidence>
<proteinExistence type="predicted"/>
<feature type="repeat" description="ANK" evidence="6">
    <location>
        <begin position="1503"/>
        <end position="1535"/>
    </location>
</feature>
<dbReference type="InterPro" id="IPR043145">
    <property type="entry name" value="Znf_ZZ_sf"/>
</dbReference>
<dbReference type="InterPro" id="IPR036770">
    <property type="entry name" value="Ankyrin_rpt-contain_sf"/>
</dbReference>
<evidence type="ECO:0000256" key="6">
    <source>
        <dbReference type="PROSITE-ProRule" id="PRU00023"/>
    </source>
</evidence>
<dbReference type="Gene3D" id="3.30.60.90">
    <property type="match status" value="1"/>
</dbReference>
<feature type="repeat" description="ANK" evidence="6">
    <location>
        <begin position="1127"/>
        <end position="1159"/>
    </location>
</feature>
<feature type="repeat" description="ANK" evidence="6">
    <location>
        <begin position="1060"/>
        <end position="1092"/>
    </location>
</feature>
<dbReference type="Proteomes" id="UP001251528">
    <property type="component" value="Unassembled WGS sequence"/>
</dbReference>
<feature type="compositionally biased region" description="Acidic residues" evidence="7">
    <location>
        <begin position="1870"/>
        <end position="1881"/>
    </location>
</feature>
<sequence>MASTKLEAWVTLGQHVPHGHQRGLKHARPRLLGCHHATEKRPPRGLQVAPLSLLSLPYATLGPTSRNSQPTGATGATITRGSYNPTCPRLLIIDNNWIMSDSSSSSSSSVSDSPADGSSEPKPMAEQAISSKTDDLTPRDNVEDVEASPEAESLHITWTGAPVDSSGDESVPQPSISVDFVVVHGIFGKCTPESAAGPGSGSSEWVATYAESLNSESRILRFEYDASRLLSGRRSREAIRTHALNLLRALSAVRKNQIKKRLITFVAHDIGGVIVKDALAAAVLDRTSWMDLFEMARTLVFIGCPHRSINRLDMEDRLSRFLFSEYRSASVNFRPSVASIPGLAAAVVEVNGLFIESKVPLRSKIISIHATSDQQYINLAFDRHCATLGVSLESRIAESPYDDSSLTGVLAKIETDLNIEVDPEHLRYERRLLSIASPIYPFRGEGTNNFLAGSSQYDSWLEHKGAKILYIYGTSRVREAAEQAFHNLDELVSGKDSRTIVLYFSFDRWDVRCDSIKDMLSTFLAQIICHYPHLAGRTKILSTLLHNGRGWTEADLIYWFERFRFTDEIEHVMCVINYFDECTKGSRKPFLDNFARVSQATERPWKVVITSHRPGALLDELAGPSCINLDLTESGVEIDDGESIDGAMKRLVTLRPELQLQDKTVRDQLQQLENLDPLLRFMLCEQASVRQNWPDEISINQIYCPPEATSIQTQDDQTLQETLDRVFKGIPEQTTFRRLLSWILYSVRPLSIWELATVAYVGSDEDREGLAKPPSSTLESFITLCQNWFAGIAEMNQNEMKITNPRLRNILMGKAATKSVPGKPRFIWDEVKETAHHDIANLCIDYLSRPSVSNILDETFQFTEAESFETPIFADRGNLCSYAIQAWAHHFLLCFNRPELSLLQSQSNFPALSKIWAKGYWALSNFVTRSPTCGETLFPIFAGLGVLDVIRPRDEPDARRGLLEAASRGQAKTVQLLLERLEFKKSILLDTLVAAAAHGEEDMLLGVLDYLMSNSGDGDSIAWPPVLMHRAAWLGLDRFAKKLLEFGCPADPVVEWTKIIMATPLHHAARNFHPECVRVLINHKADVNFRAIYDRTSLHIVAGQGHAEITKILLEEGKVEMEATDVDGVTALYLASLWGHHQAVKTLLEMGADPNMGIESGVMAGKWSPLVVAAEDGFEQCVQLLLSNKADPNLSGPFVAGTALRHAAVKGHMDVCRILVAHGADLNSSMIDPPILTQIINDYDANRDQLEMFDLFLELGAEVNAKGSDGVPVLIQAINKEENHAFARRLLDREETDVNLLDSDNNGALYHAAEKGHQALVELLLEKKANVNQVSTAGETPLYYAVPKPEIVHVLLKNGADPDLGVCRGFTALMFAAWYSHTTTIEHLLKHNAAVDLEFKGEFEDFKGWTALMFAATYGSEEVVRILAENGANLEKKSAAGVPVIHAAAWRDTLSGMLEFPSKIDLNQVNHDGSSAIHLDIPIANFKRLVNAGAKLEIQDTVAGDTPLTYAASSNQLDRAEYLLKRGVDINLSSPCNGAPLHQACRASNLDMMKLLIEHGADPNYPCDGIPGTPIQAVLTRYNTENPHTAEELIEYLIAQGADVTATGGLMRFPINAAALMGTPTLISRLLDCGAKIDVMDHMGRAPIHAAAFHGIDNFQVIVDLGGDINRRDETGRTALHWAAEPGRSQVVEMILSSTAQRQFVDAPDIDGWTPLCWAARGTDSWLNEEMAGEPQDQMKVIKLLLDNGADRSIVVSAAGQKWTPVKIARFSGQSAEVIDILKHGLASDNVSKEIAHSNPPEELAERDEDRSRAANIRTSYCDACRCNIRGFAYHCNTCLDFDLCFKCYPHRRILHSYPDHSFEARGPEFEDLPDADDSDTSDTSASSDSESDSGS</sequence>
<dbReference type="EMBL" id="JASWJB010000123">
    <property type="protein sequence ID" value="KAK2595807.1"/>
    <property type="molecule type" value="Genomic_DNA"/>
</dbReference>
<evidence type="ECO:0000256" key="3">
    <source>
        <dbReference type="ARBA" id="ARBA00022771"/>
    </source>
</evidence>
<dbReference type="PROSITE" id="PS50175">
    <property type="entry name" value="ASP_PROT_RETROV"/>
    <property type="match status" value="1"/>
</dbReference>
<protein>
    <recommendedName>
        <fullName evidence="8">Peptidase A2 domain-containing protein</fullName>
    </recommendedName>
</protein>
<dbReference type="PANTHER" id="PTHR24123:SF33">
    <property type="entry name" value="PROTEIN HOS4"/>
    <property type="match status" value="1"/>
</dbReference>